<dbReference type="AlphaFoldDB" id="A0A9Q8UUW6"/>
<sequence length="520" mass="58395">MAPGLPRTLPEPLWNVRASWASSKPYQVMRDGLADANHLLLGSRRGMGKRTAFSADHKLRPDEEVPAAEATTPLNDHKPGLPAYQYAALTDTDSIRLVRLAPRGSDDPVTFEIVPCTLRADTSFKALSYTWRPDKPHHTVDCGRSTLEIGHNLWSALRHIRDESLEQHVWIDAICIDQSNNSERAQQVQMMRQIYEAAEETIVWLGMAQVESDAAQVFELLEKLSKAQQDDHPSARQFPMTGSHLETRNLPGMEDSVWKLLDDLFWKHWFTRAWIIQEVAVSRTSIVRYGDQAIDWPSFARAADYIMQHSLTRITGVDPNRTMLLESYRRGVHAETTDPITLLRLLCQARSSYATDARDKIFALAGLAADASKIGLILSYNLDVGTIYTDLAKRMITGHDGLDLLTACQDDALGDTRGLPSWVPDWEIHPWATPFMLLNQWERRQPILPGATTDECFVSDDPHALTVSGVVYDVVDHTSDTCLDHFKLAGGVNAADHARFAEGRMLHATKDLVSTTMEFF</sequence>
<proteinExistence type="predicted"/>
<dbReference type="InterPro" id="IPR010730">
    <property type="entry name" value="HET"/>
</dbReference>
<reference evidence="2" key="2">
    <citation type="journal article" date="2022" name="Microb. Genom.">
        <title>A chromosome-scale genome assembly of the tomato pathogen Cladosporium fulvum reveals a compartmentalized genome architecture and the presence of a dispensable chromosome.</title>
        <authorList>
            <person name="Zaccaron A.Z."/>
            <person name="Chen L.H."/>
            <person name="Samaras A."/>
            <person name="Stergiopoulos I."/>
        </authorList>
    </citation>
    <scope>NUCLEOTIDE SEQUENCE</scope>
    <source>
        <strain evidence="2">Race5_Kim</strain>
    </source>
</reference>
<dbReference type="InterPro" id="IPR052895">
    <property type="entry name" value="HetReg/Transcr_Mod"/>
</dbReference>
<name>A0A9Q8UUW6_PASFU</name>
<reference evidence="2" key="1">
    <citation type="submission" date="2021-12" db="EMBL/GenBank/DDBJ databases">
        <authorList>
            <person name="Zaccaron A."/>
            <person name="Stergiopoulos I."/>
        </authorList>
    </citation>
    <scope>NUCLEOTIDE SEQUENCE</scope>
    <source>
        <strain evidence="2">Race5_Kim</strain>
    </source>
</reference>
<protein>
    <submittedName>
        <fullName evidence="2">Heterokaryon incompatibility protein 6, OR allele</fullName>
    </submittedName>
</protein>
<dbReference type="Proteomes" id="UP000756132">
    <property type="component" value="Chromosome 11"/>
</dbReference>
<dbReference type="Pfam" id="PF06985">
    <property type="entry name" value="HET"/>
    <property type="match status" value="1"/>
</dbReference>
<dbReference type="RefSeq" id="XP_047767760.1">
    <property type="nucleotide sequence ID" value="XM_047912283.1"/>
</dbReference>
<dbReference type="GeneID" id="71993013"/>
<gene>
    <name evidence="2" type="ORF">CLAFUR5_13135</name>
</gene>
<dbReference type="PANTHER" id="PTHR24148">
    <property type="entry name" value="ANKYRIN REPEAT DOMAIN-CONTAINING PROTEIN 39 HOMOLOG-RELATED"/>
    <property type="match status" value="1"/>
</dbReference>
<feature type="domain" description="Heterokaryon incompatibility" evidence="1">
    <location>
        <begin position="124"/>
        <end position="278"/>
    </location>
</feature>
<evidence type="ECO:0000313" key="2">
    <source>
        <dbReference type="EMBL" id="UJO23394.1"/>
    </source>
</evidence>
<dbReference type="EMBL" id="CP090173">
    <property type="protein sequence ID" value="UJO23394.1"/>
    <property type="molecule type" value="Genomic_DNA"/>
</dbReference>
<evidence type="ECO:0000313" key="3">
    <source>
        <dbReference type="Proteomes" id="UP000756132"/>
    </source>
</evidence>
<evidence type="ECO:0000259" key="1">
    <source>
        <dbReference type="Pfam" id="PF06985"/>
    </source>
</evidence>
<dbReference type="PANTHER" id="PTHR24148:SF64">
    <property type="entry name" value="HETEROKARYON INCOMPATIBILITY DOMAIN-CONTAINING PROTEIN"/>
    <property type="match status" value="1"/>
</dbReference>
<dbReference type="OrthoDB" id="3647238at2759"/>
<organism evidence="2 3">
    <name type="scientific">Passalora fulva</name>
    <name type="common">Tomato leaf mold</name>
    <name type="synonym">Cladosporium fulvum</name>
    <dbReference type="NCBI Taxonomy" id="5499"/>
    <lineage>
        <taxon>Eukaryota</taxon>
        <taxon>Fungi</taxon>
        <taxon>Dikarya</taxon>
        <taxon>Ascomycota</taxon>
        <taxon>Pezizomycotina</taxon>
        <taxon>Dothideomycetes</taxon>
        <taxon>Dothideomycetidae</taxon>
        <taxon>Mycosphaerellales</taxon>
        <taxon>Mycosphaerellaceae</taxon>
        <taxon>Fulvia</taxon>
    </lineage>
</organism>
<keyword evidence="3" id="KW-1185">Reference proteome</keyword>
<dbReference type="KEGG" id="ffu:CLAFUR5_13135"/>
<accession>A0A9Q8UUW6</accession>